<keyword evidence="3" id="KW-1185">Reference proteome</keyword>
<evidence type="ECO:0000313" key="3">
    <source>
        <dbReference type="Proteomes" id="UP000198339"/>
    </source>
</evidence>
<dbReference type="AlphaFoldDB" id="A0A239E3Q5"/>
<accession>A0A239E3Q5</accession>
<gene>
    <name evidence="2" type="ORF">SAMN06295955_101589</name>
</gene>
<feature type="region of interest" description="Disordered" evidence="1">
    <location>
        <begin position="1"/>
        <end position="26"/>
    </location>
</feature>
<feature type="compositionally biased region" description="Basic and acidic residues" evidence="1">
    <location>
        <begin position="1"/>
        <end position="10"/>
    </location>
</feature>
<reference evidence="2 3" key="1">
    <citation type="submission" date="2017-06" db="EMBL/GenBank/DDBJ databases">
        <authorList>
            <person name="Kim H.J."/>
            <person name="Triplett B.A."/>
        </authorList>
    </citation>
    <scope>NUCLEOTIDE SEQUENCE [LARGE SCALE GENOMIC DNA]</scope>
    <source>
        <strain evidence="2 3">DS15</strain>
    </source>
</reference>
<dbReference type="EMBL" id="FZPA01000001">
    <property type="protein sequence ID" value="SNS39380.1"/>
    <property type="molecule type" value="Genomic_DNA"/>
</dbReference>
<dbReference type="Proteomes" id="UP000198339">
    <property type="component" value="Unassembled WGS sequence"/>
</dbReference>
<organism evidence="2 3">
    <name type="scientific">Sphingopyxis indica</name>
    <dbReference type="NCBI Taxonomy" id="436663"/>
    <lineage>
        <taxon>Bacteria</taxon>
        <taxon>Pseudomonadati</taxon>
        <taxon>Pseudomonadota</taxon>
        <taxon>Alphaproteobacteria</taxon>
        <taxon>Sphingomonadales</taxon>
        <taxon>Sphingomonadaceae</taxon>
        <taxon>Sphingopyxis</taxon>
    </lineage>
</organism>
<sequence>MRPIVPDEQRSNGPKAARPSGVALRSPPDVVAGLARAPGPRGAPLLAGGLRSAIKVVQTHGFRL</sequence>
<evidence type="ECO:0000313" key="2">
    <source>
        <dbReference type="EMBL" id="SNS39380.1"/>
    </source>
</evidence>
<proteinExistence type="predicted"/>
<name>A0A239E3Q5_9SPHN</name>
<evidence type="ECO:0000256" key="1">
    <source>
        <dbReference type="SAM" id="MobiDB-lite"/>
    </source>
</evidence>
<protein>
    <submittedName>
        <fullName evidence="2">Uncharacterized protein</fullName>
    </submittedName>
</protein>